<dbReference type="PROSITE" id="PS50102">
    <property type="entry name" value="RRM"/>
    <property type="match status" value="1"/>
</dbReference>
<dbReference type="OrthoDB" id="448399at2759"/>
<evidence type="ECO:0000313" key="10">
    <source>
        <dbReference type="Proteomes" id="UP000033140"/>
    </source>
</evidence>
<feature type="region of interest" description="Disordered" evidence="6">
    <location>
        <begin position="511"/>
        <end position="543"/>
    </location>
</feature>
<dbReference type="PANTHER" id="PTHR23111:SF40">
    <property type="entry name" value="RNA-BINDING PROTEIN INVOLVED IN HETEROCHROMATIN ASSEMBLY-RELATED"/>
    <property type="match status" value="1"/>
</dbReference>
<keyword evidence="4" id="KW-0694">RNA-binding</keyword>
<dbReference type="SUPFAM" id="SSF90209">
    <property type="entry name" value="Ran binding protein zinc finger-like"/>
    <property type="match status" value="2"/>
</dbReference>
<evidence type="ECO:0000259" key="7">
    <source>
        <dbReference type="PROSITE" id="PS50102"/>
    </source>
</evidence>
<keyword evidence="1" id="KW-0479">Metal-binding</keyword>
<dbReference type="InterPro" id="IPR000504">
    <property type="entry name" value="RRM_dom"/>
</dbReference>
<dbReference type="CDD" id="cd06133">
    <property type="entry name" value="ERI-1_3'hExo_like"/>
    <property type="match status" value="1"/>
</dbReference>
<name>A0A0E9NRK6_SAICN</name>
<keyword evidence="2 5" id="KW-0863">Zinc-finger</keyword>
<evidence type="ECO:0008006" key="11">
    <source>
        <dbReference type="Google" id="ProtNLM"/>
    </source>
</evidence>
<comment type="caution">
    <text evidence="9">The sequence shown here is derived from an EMBL/GenBank/DDBJ whole genome shotgun (WGS) entry which is preliminary data.</text>
</comment>
<dbReference type="PROSITE" id="PS50199">
    <property type="entry name" value="ZF_RANBP2_2"/>
    <property type="match status" value="2"/>
</dbReference>
<dbReference type="InterPro" id="IPR013520">
    <property type="entry name" value="Ribonucl_H"/>
</dbReference>
<dbReference type="GO" id="GO:0000175">
    <property type="term" value="F:3'-5'-RNA exonuclease activity"/>
    <property type="evidence" value="ECO:0007669"/>
    <property type="project" value="InterPro"/>
</dbReference>
<gene>
    <name evidence="9" type="ORF">G7K_6400-t1</name>
</gene>
<reference evidence="9 10" key="1">
    <citation type="journal article" date="2011" name="J. Gen. Appl. Microbiol.">
        <title>Draft genome sequencing of the enigmatic yeast Saitoella complicata.</title>
        <authorList>
            <person name="Nishida H."/>
            <person name="Hamamoto M."/>
            <person name="Sugiyama J."/>
        </authorList>
    </citation>
    <scope>NUCLEOTIDE SEQUENCE [LARGE SCALE GENOMIC DNA]</scope>
    <source>
        <strain evidence="9 10">NRRL Y-17804</strain>
    </source>
</reference>
<evidence type="ECO:0000256" key="3">
    <source>
        <dbReference type="ARBA" id="ARBA00022833"/>
    </source>
</evidence>
<dbReference type="InterPro" id="IPR034351">
    <property type="entry name" value="Nrp1_RRM"/>
</dbReference>
<dbReference type="FunFam" id="4.10.1060.10:FF:000024">
    <property type="entry name" value="RNA-binding protein"/>
    <property type="match status" value="1"/>
</dbReference>
<reference evidence="9 10" key="3">
    <citation type="journal article" date="2015" name="Genome Announc.">
        <title>Draft Genome Sequence of the Archiascomycetous Yeast Saitoella complicata.</title>
        <authorList>
            <person name="Yamauchi K."/>
            <person name="Kondo S."/>
            <person name="Hamamoto M."/>
            <person name="Takahashi Y."/>
            <person name="Ogura Y."/>
            <person name="Hayashi T."/>
            <person name="Nishida H."/>
        </authorList>
    </citation>
    <scope>NUCLEOTIDE SEQUENCE [LARGE SCALE GENOMIC DNA]</scope>
    <source>
        <strain evidence="9 10">NRRL Y-17804</strain>
    </source>
</reference>
<feature type="domain" description="RRM" evidence="7">
    <location>
        <begin position="249"/>
        <end position="327"/>
    </location>
</feature>
<dbReference type="PANTHER" id="PTHR23111">
    <property type="entry name" value="ZINC FINGER PROTEIN"/>
    <property type="match status" value="1"/>
</dbReference>
<feature type="domain" description="RanBP2-type" evidence="8">
    <location>
        <begin position="427"/>
        <end position="458"/>
    </location>
</feature>
<evidence type="ECO:0000313" key="9">
    <source>
        <dbReference type="EMBL" id="GAO52321.1"/>
    </source>
</evidence>
<dbReference type="SMART" id="SM00547">
    <property type="entry name" value="ZnF_RBZ"/>
    <property type="match status" value="2"/>
</dbReference>
<dbReference type="GO" id="GO:0003729">
    <property type="term" value="F:mRNA binding"/>
    <property type="evidence" value="ECO:0007669"/>
    <property type="project" value="TreeGrafter"/>
</dbReference>
<sequence>MKRFPTEDAICVIHIATTCDEHGVCVTKDSAEVIEVAWLLLDAKTLEELHRESVLVRPVNTPITEFCTSLTTLTWEHVRNAGSFRDFVHRFDAFAQEYLFSQNLDFSFATLDAWDMRVQIPREARDKAVALPPYLQHSRVYDLRTEYTRWQAHHPEALPFGPSSLPNICAALEVEMVRASQPPMHHPHPFYPHALATTPRRAMEECLTLTRVLRALIKKSEPSETHVDVLTRPLDARADVKAFLQERSNVLHMAGLAHDTTQSELESWFTQHGGRPIAFWTLRTPDHHKPTGTGFAVFSSHEEAAESLGMNGRALGDRAIEVSPSSSRVLDKAAEILTPFPPSKNRPRPGDWTCPSCGFSNFQRRTACFRCSFPAVTAAPADPLLGYGFAPPPPSMPGMPPSQALGHLAGHPLVMRAPPPSGSVPFRAGDWKCGAEGCGYHNFAKNVTCLRCGSSRVGASIIADPGLGPAGLMMPPLPGPHDGLHTPFGVPPPFAQLQQQHALAAAQHLGPGFPHGNHVGGPGGLRGPPLGGAGLPPQAHLHHHQQQLLNGNASFLAGNLGRLTLDEHDDQAGGAMNGNMSRHTPRPQADGM</sequence>
<organism evidence="9 10">
    <name type="scientific">Saitoella complicata (strain BCRC 22490 / CBS 7301 / JCM 7358 / NBRC 10748 / NRRL Y-17804)</name>
    <dbReference type="NCBI Taxonomy" id="698492"/>
    <lineage>
        <taxon>Eukaryota</taxon>
        <taxon>Fungi</taxon>
        <taxon>Dikarya</taxon>
        <taxon>Ascomycota</taxon>
        <taxon>Taphrinomycotina</taxon>
        <taxon>Taphrinomycotina incertae sedis</taxon>
        <taxon>Saitoella</taxon>
    </lineage>
</organism>
<dbReference type="STRING" id="698492.A0A0E9NRK6"/>
<reference evidence="9 10" key="2">
    <citation type="journal article" date="2014" name="J. Gen. Appl. Microbiol.">
        <title>The early diverging ascomycetous budding yeast Saitoella complicata has three histone deacetylases belonging to the Clr6, Hos2, and Rpd3 lineages.</title>
        <authorList>
            <person name="Nishida H."/>
            <person name="Matsumoto T."/>
            <person name="Kondo S."/>
            <person name="Hamamoto M."/>
            <person name="Yoshikawa H."/>
        </authorList>
    </citation>
    <scope>NUCLEOTIDE SEQUENCE [LARGE SCALE GENOMIC DNA]</scope>
    <source>
        <strain evidence="9 10">NRRL Y-17804</strain>
    </source>
</reference>
<dbReference type="InterPro" id="IPR047201">
    <property type="entry name" value="ERI-1_3'hExo-like"/>
</dbReference>
<dbReference type="RefSeq" id="XP_019025286.1">
    <property type="nucleotide sequence ID" value="XM_019171114.1"/>
</dbReference>
<feature type="region of interest" description="Disordered" evidence="6">
    <location>
        <begin position="567"/>
        <end position="592"/>
    </location>
</feature>
<dbReference type="Pfam" id="PF00929">
    <property type="entry name" value="RNase_T"/>
    <property type="match status" value="1"/>
</dbReference>
<dbReference type="InterPro" id="IPR012677">
    <property type="entry name" value="Nucleotide-bd_a/b_plait_sf"/>
</dbReference>
<dbReference type="InterPro" id="IPR035979">
    <property type="entry name" value="RBD_domain_sf"/>
</dbReference>
<evidence type="ECO:0000256" key="5">
    <source>
        <dbReference type="PROSITE-ProRule" id="PRU00322"/>
    </source>
</evidence>
<evidence type="ECO:0000259" key="8">
    <source>
        <dbReference type="PROSITE" id="PS50199"/>
    </source>
</evidence>
<dbReference type="Pfam" id="PF00076">
    <property type="entry name" value="RRM_1"/>
    <property type="match status" value="1"/>
</dbReference>
<dbReference type="AlphaFoldDB" id="A0A0E9NRK6"/>
<dbReference type="CDD" id="cd12452">
    <property type="entry name" value="RRM_ARP_like"/>
    <property type="match status" value="1"/>
</dbReference>
<dbReference type="PROSITE" id="PS01358">
    <property type="entry name" value="ZF_RANBP2_1"/>
    <property type="match status" value="2"/>
</dbReference>
<evidence type="ECO:0000256" key="1">
    <source>
        <dbReference type="ARBA" id="ARBA00022723"/>
    </source>
</evidence>
<dbReference type="InterPro" id="IPR036443">
    <property type="entry name" value="Znf_RanBP2_sf"/>
</dbReference>
<dbReference type="SUPFAM" id="SSF53098">
    <property type="entry name" value="Ribonuclease H-like"/>
    <property type="match status" value="1"/>
</dbReference>
<dbReference type="Gene3D" id="4.10.1060.10">
    <property type="entry name" value="Zinc finger, RanBP2-type"/>
    <property type="match status" value="2"/>
</dbReference>
<keyword evidence="3" id="KW-0862">Zinc</keyword>
<dbReference type="SMART" id="SM00360">
    <property type="entry name" value="RRM"/>
    <property type="match status" value="1"/>
</dbReference>
<feature type="domain" description="RanBP2-type" evidence="8">
    <location>
        <begin position="348"/>
        <end position="377"/>
    </location>
</feature>
<dbReference type="InterPro" id="IPR001876">
    <property type="entry name" value="Znf_RanBP2"/>
</dbReference>
<dbReference type="InterPro" id="IPR012337">
    <property type="entry name" value="RNaseH-like_sf"/>
</dbReference>
<dbReference type="Proteomes" id="UP000033140">
    <property type="component" value="Unassembled WGS sequence"/>
</dbReference>
<protein>
    <recommendedName>
        <fullName evidence="11">Asparagine-rich protein</fullName>
    </recommendedName>
</protein>
<evidence type="ECO:0000256" key="2">
    <source>
        <dbReference type="ARBA" id="ARBA00022771"/>
    </source>
</evidence>
<accession>A0A0E9NRK6</accession>
<evidence type="ECO:0000256" key="6">
    <source>
        <dbReference type="SAM" id="MobiDB-lite"/>
    </source>
</evidence>
<dbReference type="GO" id="GO:0008270">
    <property type="term" value="F:zinc ion binding"/>
    <property type="evidence" value="ECO:0007669"/>
    <property type="project" value="UniProtKB-KW"/>
</dbReference>
<dbReference type="Gene3D" id="3.30.420.10">
    <property type="entry name" value="Ribonuclease H-like superfamily/Ribonuclease H"/>
    <property type="match status" value="1"/>
</dbReference>
<dbReference type="InterPro" id="IPR036397">
    <property type="entry name" value="RNaseH_sf"/>
</dbReference>
<proteinExistence type="predicted"/>
<dbReference type="Gene3D" id="3.30.70.330">
    <property type="match status" value="1"/>
</dbReference>
<dbReference type="Pfam" id="PF00641">
    <property type="entry name" value="Zn_ribbon_RanBP"/>
    <property type="match status" value="2"/>
</dbReference>
<dbReference type="OMA" id="DWKCGEN"/>
<keyword evidence="10" id="KW-1185">Reference proteome</keyword>
<dbReference type="EMBL" id="BACD03000065">
    <property type="protein sequence ID" value="GAO52321.1"/>
    <property type="molecule type" value="Genomic_DNA"/>
</dbReference>
<feature type="compositionally biased region" description="Gly residues" evidence="6">
    <location>
        <begin position="518"/>
        <end position="534"/>
    </location>
</feature>
<evidence type="ECO:0000256" key="4">
    <source>
        <dbReference type="PROSITE-ProRule" id="PRU00176"/>
    </source>
</evidence>
<dbReference type="SUPFAM" id="SSF54928">
    <property type="entry name" value="RNA-binding domain, RBD"/>
    <property type="match status" value="1"/>
</dbReference>